<protein>
    <recommendedName>
        <fullName evidence="4">Membrane-spanning protein</fullName>
    </recommendedName>
</protein>
<evidence type="ECO:0000313" key="3">
    <source>
        <dbReference type="Proteomes" id="UP000094652"/>
    </source>
</evidence>
<dbReference type="AlphaFoldDB" id="A0A1D7XI67"/>
<feature type="transmembrane region" description="Helical" evidence="1">
    <location>
        <begin position="164"/>
        <end position="186"/>
    </location>
</feature>
<feature type="transmembrane region" description="Helical" evidence="1">
    <location>
        <begin position="123"/>
        <end position="144"/>
    </location>
</feature>
<accession>A0A1D7XI67</accession>
<dbReference type="KEGG" id="ctae:BGI42_03695"/>
<dbReference type="InterPro" id="IPR014509">
    <property type="entry name" value="YjdF-like"/>
</dbReference>
<name>A0A1D7XI67_9CLOT</name>
<keyword evidence="1" id="KW-0812">Transmembrane</keyword>
<sequence>MKRRLTYDEIITIIVNVVLVIHLLFNILFQSGDNLFRIILTIVTVFIAKVVFSVTFIRHCKLLYLLSLIFIIMAIYVGSVFNIYSYVYYYDKILHFVSGIIISILGFSIYARYTYKISDKLKPLFALIFILSFSVAMAGVWEIWEFSTDRLFGLNAQNNSLLDTMWDIIIGTIGSLIVLPMEYSCIKGRDIRFFKKLISEIIK</sequence>
<evidence type="ECO:0000313" key="2">
    <source>
        <dbReference type="EMBL" id="AOR22870.1"/>
    </source>
</evidence>
<reference evidence="3" key="1">
    <citation type="submission" date="2016-09" db="EMBL/GenBank/DDBJ databases">
        <title>Genomics of Clostridium taeniosporum, an organism which forms endospores with ribbon-like appendages.</title>
        <authorList>
            <person name="Walker J.R."/>
        </authorList>
    </citation>
    <scope>NUCLEOTIDE SEQUENCE [LARGE SCALE GENOMIC DNA]</scope>
    <source>
        <strain evidence="3">1/k</strain>
    </source>
</reference>
<keyword evidence="1" id="KW-0472">Membrane</keyword>
<evidence type="ECO:0008006" key="4">
    <source>
        <dbReference type="Google" id="ProtNLM"/>
    </source>
</evidence>
<keyword evidence="3" id="KW-1185">Reference proteome</keyword>
<dbReference type="RefSeq" id="WP_069679028.1">
    <property type="nucleotide sequence ID" value="NZ_CP017253.2"/>
</dbReference>
<dbReference type="EMBL" id="CP017253">
    <property type="protein sequence ID" value="AOR22870.1"/>
    <property type="molecule type" value="Genomic_DNA"/>
</dbReference>
<evidence type="ECO:0000256" key="1">
    <source>
        <dbReference type="SAM" id="Phobius"/>
    </source>
</evidence>
<proteinExistence type="predicted"/>
<feature type="transmembrane region" description="Helical" evidence="1">
    <location>
        <begin position="63"/>
        <end position="87"/>
    </location>
</feature>
<dbReference type="Pfam" id="PF09997">
    <property type="entry name" value="DUF2238"/>
    <property type="match status" value="1"/>
</dbReference>
<dbReference type="Proteomes" id="UP000094652">
    <property type="component" value="Chromosome"/>
</dbReference>
<gene>
    <name evidence="2" type="ORF">BGI42_03695</name>
</gene>
<feature type="transmembrane region" description="Helical" evidence="1">
    <location>
        <begin position="7"/>
        <end position="29"/>
    </location>
</feature>
<feature type="transmembrane region" description="Helical" evidence="1">
    <location>
        <begin position="93"/>
        <end position="111"/>
    </location>
</feature>
<feature type="transmembrane region" description="Helical" evidence="1">
    <location>
        <begin position="35"/>
        <end position="56"/>
    </location>
</feature>
<dbReference type="STRING" id="394958.BGI42_03695"/>
<keyword evidence="1" id="KW-1133">Transmembrane helix</keyword>
<organism evidence="2 3">
    <name type="scientific">Clostridium taeniosporum</name>
    <dbReference type="NCBI Taxonomy" id="394958"/>
    <lineage>
        <taxon>Bacteria</taxon>
        <taxon>Bacillati</taxon>
        <taxon>Bacillota</taxon>
        <taxon>Clostridia</taxon>
        <taxon>Eubacteriales</taxon>
        <taxon>Clostridiaceae</taxon>
        <taxon>Clostridium</taxon>
    </lineage>
</organism>
<dbReference type="OrthoDB" id="4966203at2"/>